<dbReference type="Proteomes" id="UP000314223">
    <property type="component" value="Unassembled WGS sequence"/>
</dbReference>
<evidence type="ECO:0000313" key="2">
    <source>
        <dbReference type="EMBL" id="TNM55928.1"/>
    </source>
</evidence>
<dbReference type="AlphaFoldDB" id="A0A5C4X2Y9"/>
<dbReference type="InterPro" id="IPR029432">
    <property type="entry name" value="Gp28/Gp37-like_dom"/>
</dbReference>
<gene>
    <name evidence="2" type="ORF">FHQ09_06745</name>
</gene>
<protein>
    <recommendedName>
        <fullName evidence="1">Gp28/Gp37-like domain-containing protein</fullName>
    </recommendedName>
</protein>
<name>A0A5C4X2Y9_9MICO</name>
<evidence type="ECO:0000313" key="3">
    <source>
        <dbReference type="Proteomes" id="UP000314223"/>
    </source>
</evidence>
<dbReference type="Pfam" id="PF14594">
    <property type="entry name" value="Sipho_Gp37"/>
    <property type="match status" value="1"/>
</dbReference>
<feature type="domain" description="Gp28/Gp37-like" evidence="1">
    <location>
        <begin position="18"/>
        <end position="338"/>
    </location>
</feature>
<accession>A0A5C4X2Y9</accession>
<reference evidence="2 3" key="1">
    <citation type="submission" date="2019-06" db="EMBL/GenBank/DDBJ databases">
        <authorList>
            <person name="Mardanova A.M."/>
            <person name="Pudova D.S."/>
            <person name="Shagimardanova E.I."/>
            <person name="Gogoleva N.E."/>
            <person name="Lutfullin M.T."/>
            <person name="Hadieva G.F."/>
            <person name="Sharipova M.R."/>
        </authorList>
    </citation>
    <scope>NUCLEOTIDE SEQUENCE [LARGE SCALE GENOMIC DNA]</scope>
    <source>
        <strain evidence="2 3">MG-1</strain>
    </source>
</reference>
<organism evidence="2 3">
    <name type="scientific">Brevibacterium sediminis</name>
    <dbReference type="NCBI Taxonomy" id="1857024"/>
    <lineage>
        <taxon>Bacteria</taxon>
        <taxon>Bacillati</taxon>
        <taxon>Actinomycetota</taxon>
        <taxon>Actinomycetes</taxon>
        <taxon>Micrococcales</taxon>
        <taxon>Brevibacteriaceae</taxon>
        <taxon>Brevibacterium</taxon>
    </lineage>
</organism>
<dbReference type="EMBL" id="VDMQ01000003">
    <property type="protein sequence ID" value="TNM55928.1"/>
    <property type="molecule type" value="Genomic_DNA"/>
</dbReference>
<evidence type="ECO:0000259" key="1">
    <source>
        <dbReference type="Pfam" id="PF14594"/>
    </source>
</evidence>
<dbReference type="RefSeq" id="WP_139468067.1">
    <property type="nucleotide sequence ID" value="NZ_VDMQ01000003.1"/>
</dbReference>
<sequence length="366" mass="40389">MYTPEFVKRGTLPTIGGSCKLRRNGVHTFTLNVDGGSALWQRFDKDWRVVIYDEGRRLLSGAPLKIVERASGGVVESELTGESDMTWLKDMITLPTPSRAADKQGADAYWNRKGSAGALIRDLVDVNVGPSARSEYRRPLVIGDVVTGPDGSINSRFKPVLDEVETLAETAGLTVDIVQDDVLKKSVLTVTEGRDFARRIRLTHENGGIESHEFTLEAPTVTSVLVAGQGEGAERTLKLTHGNENSWGFRSLQFQDRRDTDDEAELDAAGTDTITEGQEKATVNLQVNDTPRIRFGRDFWLGDTVTVQLSTGVVITDTVQMAELTWDENGRKVALQVGPTADDENQPRPVKEINKLWRAVRALQTR</sequence>
<comment type="caution">
    <text evidence="2">The sequence shown here is derived from an EMBL/GenBank/DDBJ whole genome shotgun (WGS) entry which is preliminary data.</text>
</comment>
<proteinExistence type="predicted"/>